<feature type="binding site" evidence="14">
    <location>
        <begin position="86"/>
        <end position="93"/>
    </location>
    <ligand>
        <name>ATP</name>
        <dbReference type="ChEBI" id="CHEBI:30616"/>
    </ligand>
</feature>
<comment type="pathway">
    <text evidence="3 14 15">Cofactor biosynthesis; coenzyme A biosynthesis; CoA from (R)-pantothenate: step 1/5.</text>
</comment>
<evidence type="ECO:0000256" key="11">
    <source>
        <dbReference type="ARBA" id="ARBA00022840"/>
    </source>
</evidence>
<comment type="similarity">
    <text evidence="4 14 15">Belongs to the prokaryotic pantothenate kinase family.</text>
</comment>
<keyword evidence="18" id="KW-1185">Reference proteome</keyword>
<comment type="catalytic activity">
    <reaction evidence="1 14 15">
        <text>(R)-pantothenate + ATP = (R)-4'-phosphopantothenate + ADP + H(+)</text>
        <dbReference type="Rhea" id="RHEA:16373"/>
        <dbReference type="ChEBI" id="CHEBI:10986"/>
        <dbReference type="ChEBI" id="CHEBI:15378"/>
        <dbReference type="ChEBI" id="CHEBI:29032"/>
        <dbReference type="ChEBI" id="CHEBI:30616"/>
        <dbReference type="ChEBI" id="CHEBI:456216"/>
        <dbReference type="EC" id="2.7.1.33"/>
    </reaction>
</comment>
<organism evidence="17 18">
    <name type="scientific">Arcanobacterium wilhelmae</name>
    <dbReference type="NCBI Taxonomy" id="1803177"/>
    <lineage>
        <taxon>Bacteria</taxon>
        <taxon>Bacillati</taxon>
        <taxon>Actinomycetota</taxon>
        <taxon>Actinomycetes</taxon>
        <taxon>Actinomycetales</taxon>
        <taxon>Actinomycetaceae</taxon>
        <taxon>Arcanobacterium</taxon>
    </lineage>
</organism>
<dbReference type="InterPro" id="IPR004566">
    <property type="entry name" value="PanK"/>
</dbReference>
<comment type="subcellular location">
    <subcellularLocation>
        <location evidence="2 14 15">Cytoplasm</location>
    </subcellularLocation>
</comment>
<dbReference type="EC" id="2.7.1.33" evidence="5 14"/>
<keyword evidence="8 14" id="KW-0808">Transferase</keyword>
<evidence type="ECO:0000256" key="10">
    <source>
        <dbReference type="ARBA" id="ARBA00022777"/>
    </source>
</evidence>
<proteinExistence type="inferred from homology"/>
<reference evidence="17 18" key="1">
    <citation type="submission" date="2023-07" db="EMBL/GenBank/DDBJ databases">
        <title>Sequencing the genomes of 1000 actinobacteria strains.</title>
        <authorList>
            <person name="Klenk H.-P."/>
        </authorList>
    </citation>
    <scope>NUCLEOTIDE SEQUENCE [LARGE SCALE GENOMIC DNA]</scope>
    <source>
        <strain evidence="17 18">DSM 102162</strain>
    </source>
</reference>
<dbReference type="Pfam" id="PF00485">
    <property type="entry name" value="PRK"/>
    <property type="match status" value="1"/>
</dbReference>
<evidence type="ECO:0000256" key="5">
    <source>
        <dbReference type="ARBA" id="ARBA00012102"/>
    </source>
</evidence>
<evidence type="ECO:0000256" key="12">
    <source>
        <dbReference type="ARBA" id="ARBA00022993"/>
    </source>
</evidence>
<dbReference type="GO" id="GO:0004594">
    <property type="term" value="F:pantothenate kinase activity"/>
    <property type="evidence" value="ECO:0007669"/>
    <property type="project" value="UniProtKB-EC"/>
</dbReference>
<name>A0ABT9NCI9_9ACTO</name>
<gene>
    <name evidence="14" type="primary">coaA</name>
    <name evidence="17" type="ORF">J2S49_001494</name>
</gene>
<dbReference type="InterPro" id="IPR027417">
    <property type="entry name" value="P-loop_NTPase"/>
</dbReference>
<dbReference type="HAMAP" id="MF_00215">
    <property type="entry name" value="Pantothen_kinase_1"/>
    <property type="match status" value="1"/>
</dbReference>
<evidence type="ECO:0000256" key="2">
    <source>
        <dbReference type="ARBA" id="ARBA00004496"/>
    </source>
</evidence>
<evidence type="ECO:0000256" key="4">
    <source>
        <dbReference type="ARBA" id="ARBA00006087"/>
    </source>
</evidence>
<evidence type="ECO:0000256" key="13">
    <source>
        <dbReference type="ARBA" id="ARBA00032866"/>
    </source>
</evidence>
<keyword evidence="11 14" id="KW-0067">ATP-binding</keyword>
<evidence type="ECO:0000256" key="7">
    <source>
        <dbReference type="ARBA" id="ARBA00022490"/>
    </source>
</evidence>
<evidence type="ECO:0000256" key="9">
    <source>
        <dbReference type="ARBA" id="ARBA00022741"/>
    </source>
</evidence>
<evidence type="ECO:0000256" key="3">
    <source>
        <dbReference type="ARBA" id="ARBA00005225"/>
    </source>
</evidence>
<keyword evidence="7 14" id="KW-0963">Cytoplasm</keyword>
<dbReference type="CDD" id="cd02025">
    <property type="entry name" value="PanK"/>
    <property type="match status" value="1"/>
</dbReference>
<keyword evidence="10 14" id="KW-0418">Kinase</keyword>
<feature type="domain" description="Phosphoribulokinase/uridine kinase" evidence="16">
    <location>
        <begin position="81"/>
        <end position="220"/>
    </location>
</feature>
<evidence type="ECO:0000313" key="18">
    <source>
        <dbReference type="Proteomes" id="UP001235966"/>
    </source>
</evidence>
<comment type="caution">
    <text evidence="17">The sequence shown here is derived from an EMBL/GenBank/DDBJ whole genome shotgun (WGS) entry which is preliminary data.</text>
</comment>
<dbReference type="NCBIfam" id="TIGR00554">
    <property type="entry name" value="panK_bact"/>
    <property type="match status" value="1"/>
</dbReference>
<dbReference type="RefSeq" id="WP_278059411.1">
    <property type="nucleotide sequence ID" value="NZ_CP121247.1"/>
</dbReference>
<dbReference type="InterPro" id="IPR006083">
    <property type="entry name" value="PRK/URK"/>
</dbReference>
<dbReference type="Proteomes" id="UP001235966">
    <property type="component" value="Unassembled WGS sequence"/>
</dbReference>
<keyword evidence="12 14" id="KW-0173">Coenzyme A biosynthesis</keyword>
<dbReference type="PANTHER" id="PTHR10285">
    <property type="entry name" value="URIDINE KINASE"/>
    <property type="match status" value="1"/>
</dbReference>
<dbReference type="PIRSF" id="PIRSF000545">
    <property type="entry name" value="Pantothenate_kin"/>
    <property type="match status" value="1"/>
</dbReference>
<protein>
    <recommendedName>
        <fullName evidence="6 14">Pantothenate kinase</fullName>
        <ecNumber evidence="5 14">2.7.1.33</ecNumber>
    </recommendedName>
    <alternativeName>
        <fullName evidence="13 14">Pantothenic acid kinase</fullName>
    </alternativeName>
</protein>
<evidence type="ECO:0000313" key="17">
    <source>
        <dbReference type="EMBL" id="MDP9801418.1"/>
    </source>
</evidence>
<evidence type="ECO:0000259" key="16">
    <source>
        <dbReference type="Pfam" id="PF00485"/>
    </source>
</evidence>
<accession>A0ABT9NCI9</accession>
<dbReference type="SUPFAM" id="SSF52540">
    <property type="entry name" value="P-loop containing nucleoside triphosphate hydrolases"/>
    <property type="match status" value="1"/>
</dbReference>
<evidence type="ECO:0000256" key="1">
    <source>
        <dbReference type="ARBA" id="ARBA00001206"/>
    </source>
</evidence>
<dbReference type="EMBL" id="JAUSQW010000001">
    <property type="protein sequence ID" value="MDP9801418.1"/>
    <property type="molecule type" value="Genomic_DNA"/>
</dbReference>
<evidence type="ECO:0000256" key="15">
    <source>
        <dbReference type="RuleBase" id="RU003530"/>
    </source>
</evidence>
<evidence type="ECO:0000256" key="6">
    <source>
        <dbReference type="ARBA" id="ARBA00015080"/>
    </source>
</evidence>
<sequence length="306" mass="33841">MPYVTFNHDEWAALAQATALPLTDRDLARLSSLGDPISLEEADAIYRPLSAIIQMFAGAQGALFARAKEFLGFSQPRTPFIVGIAGSVSVGKSTTARLLRELLSRWPGTPNVALVPTDGFLMPNAELEARGILGRKGFPESYTPGALTKFLDDIKSGRDAEVPVYDHVSYDIVPGKSITVSSPDILIVEGLTLLQPAKLDERGEYAGVYDYFDFTIYLDAPETSLEEWYVDRFLKLRTTAFSDPRSYFTNYAGLSDQQAASTARDIWRAINLPNLRENIAPTRSRATVVLTKGADHRIEKIHLKRL</sequence>
<keyword evidence="9 14" id="KW-0547">Nucleotide-binding</keyword>
<dbReference type="Gene3D" id="3.40.50.300">
    <property type="entry name" value="P-loop containing nucleotide triphosphate hydrolases"/>
    <property type="match status" value="1"/>
</dbReference>
<evidence type="ECO:0000256" key="8">
    <source>
        <dbReference type="ARBA" id="ARBA00022679"/>
    </source>
</evidence>
<evidence type="ECO:0000256" key="14">
    <source>
        <dbReference type="HAMAP-Rule" id="MF_00215"/>
    </source>
</evidence>